<dbReference type="Proteomes" id="UP001222027">
    <property type="component" value="Unassembled WGS sequence"/>
</dbReference>
<protein>
    <submittedName>
        <fullName evidence="1">Uncharacterized protein</fullName>
    </submittedName>
</protein>
<name>A0AAV8QRM2_ENSVE</name>
<dbReference type="AlphaFoldDB" id="A0AAV8QRM2"/>
<organism evidence="1 2">
    <name type="scientific">Ensete ventricosum</name>
    <name type="common">Abyssinian banana</name>
    <name type="synonym">Musa ensete</name>
    <dbReference type="NCBI Taxonomy" id="4639"/>
    <lineage>
        <taxon>Eukaryota</taxon>
        <taxon>Viridiplantae</taxon>
        <taxon>Streptophyta</taxon>
        <taxon>Embryophyta</taxon>
        <taxon>Tracheophyta</taxon>
        <taxon>Spermatophyta</taxon>
        <taxon>Magnoliopsida</taxon>
        <taxon>Liliopsida</taxon>
        <taxon>Zingiberales</taxon>
        <taxon>Musaceae</taxon>
        <taxon>Ensete</taxon>
    </lineage>
</organism>
<comment type="caution">
    <text evidence="1">The sequence shown here is derived from an EMBL/GenBank/DDBJ whole genome shotgun (WGS) entry which is preliminary data.</text>
</comment>
<accession>A0AAV8QRM2</accession>
<sequence>MLACKAAEQVYEAVVFAFAHDGHWVEIGAGAGAGAAAGAKLAAAVAVELPVPVAGAGLEAGPGLEAEAEAELGDEVETAHMKKSAAVLGLMAEGQLASEIGHPVGRVAVDIEHSVDIAADKGHSHGTSDSTAGIAIVVAAGSVVAVVKTTGVVTEEVAAGSAVGVAAEAAGVARAAVVVVALAAEAVDAGAAEEATLGSWETACDDVVEA</sequence>
<evidence type="ECO:0000313" key="2">
    <source>
        <dbReference type="Proteomes" id="UP001222027"/>
    </source>
</evidence>
<reference evidence="1 2" key="1">
    <citation type="submission" date="2022-12" db="EMBL/GenBank/DDBJ databases">
        <title>Chromosome-scale assembly of the Ensete ventricosum genome.</title>
        <authorList>
            <person name="Dussert Y."/>
            <person name="Stocks J."/>
            <person name="Wendawek A."/>
            <person name="Woldeyes F."/>
            <person name="Nichols R.A."/>
            <person name="Borrell J.S."/>
        </authorList>
    </citation>
    <scope>NUCLEOTIDE SEQUENCE [LARGE SCALE GENOMIC DNA]</scope>
    <source>
        <strain evidence="2">cv. Maze</strain>
        <tissue evidence="1">Seeds</tissue>
    </source>
</reference>
<dbReference type="EMBL" id="JAQQAF010000005">
    <property type="protein sequence ID" value="KAJ8484727.1"/>
    <property type="molecule type" value="Genomic_DNA"/>
</dbReference>
<gene>
    <name evidence="1" type="ORF">OPV22_017212</name>
</gene>
<keyword evidence="2" id="KW-1185">Reference proteome</keyword>
<evidence type="ECO:0000313" key="1">
    <source>
        <dbReference type="EMBL" id="KAJ8484727.1"/>
    </source>
</evidence>
<proteinExistence type="predicted"/>